<comment type="caution">
    <text evidence="1">The sequence shown here is derived from an EMBL/GenBank/DDBJ whole genome shotgun (WGS) entry which is preliminary data.</text>
</comment>
<dbReference type="Proteomes" id="UP001283361">
    <property type="component" value="Unassembled WGS sequence"/>
</dbReference>
<protein>
    <submittedName>
        <fullName evidence="1">Uncharacterized protein</fullName>
    </submittedName>
</protein>
<proteinExistence type="predicted"/>
<evidence type="ECO:0000313" key="2">
    <source>
        <dbReference type="Proteomes" id="UP001283361"/>
    </source>
</evidence>
<organism evidence="1 2">
    <name type="scientific">Elysia crispata</name>
    <name type="common">lettuce slug</name>
    <dbReference type="NCBI Taxonomy" id="231223"/>
    <lineage>
        <taxon>Eukaryota</taxon>
        <taxon>Metazoa</taxon>
        <taxon>Spiralia</taxon>
        <taxon>Lophotrochozoa</taxon>
        <taxon>Mollusca</taxon>
        <taxon>Gastropoda</taxon>
        <taxon>Heterobranchia</taxon>
        <taxon>Euthyneura</taxon>
        <taxon>Panpulmonata</taxon>
        <taxon>Sacoglossa</taxon>
        <taxon>Placobranchoidea</taxon>
        <taxon>Plakobranchidae</taxon>
        <taxon>Elysia</taxon>
    </lineage>
</organism>
<sequence>MIKHSPSAISVRACMCRELPKADNVFQETIVLHRRCGKGHFTLYTERSSVLEINDNTRDSRALCKQLIGGEITALGEVMTSGEEMERVRPRTGYKI</sequence>
<dbReference type="EMBL" id="JAWDGP010003624">
    <property type="protein sequence ID" value="KAK3772455.1"/>
    <property type="molecule type" value="Genomic_DNA"/>
</dbReference>
<keyword evidence="2" id="KW-1185">Reference proteome</keyword>
<reference evidence="1" key="1">
    <citation type="journal article" date="2023" name="G3 (Bethesda)">
        <title>A reference genome for the long-term kleptoplast-retaining sea slug Elysia crispata morphotype clarki.</title>
        <authorList>
            <person name="Eastman K.E."/>
            <person name="Pendleton A.L."/>
            <person name="Shaikh M.A."/>
            <person name="Suttiyut T."/>
            <person name="Ogas R."/>
            <person name="Tomko P."/>
            <person name="Gavelis G."/>
            <person name="Widhalm J.R."/>
            <person name="Wisecaver J.H."/>
        </authorList>
    </citation>
    <scope>NUCLEOTIDE SEQUENCE</scope>
    <source>
        <strain evidence="1">ECLA1</strain>
    </source>
</reference>
<dbReference type="AlphaFoldDB" id="A0AAE1DJU5"/>
<name>A0AAE1DJU5_9GAST</name>
<gene>
    <name evidence="1" type="ORF">RRG08_031474</name>
</gene>
<evidence type="ECO:0000313" key="1">
    <source>
        <dbReference type="EMBL" id="KAK3772455.1"/>
    </source>
</evidence>
<accession>A0AAE1DJU5</accession>